<sequence length="316" mass="36305">MAEENHQINLNLFENGLDFFQSGIELTKNNDGNLKYAVLHLASGIELVLKYRLALEHWSLIFKDIREAKRSALETGKFKSVDFDECMTRLANIAGVIVTEKDARHFKELRERRNRFIHFNVDESYFAMKSASLKVMNSLLEFINNHIDESILSRGEIERISDIRSSLLDFKEFVDKRMQMLSGEIAAYKKQTVVTECPGCFQKALILNKDYTDKAVCLFCSHTGEGEDIAREYVDTILNISAYEVATSGGEYPLYECEECRVESLVRTEKAWVCFSCGDEWKLDRIVYCDTCGTPFVEGPHGIGMCSYCIDYRMRD</sequence>
<proteinExistence type="predicted"/>
<evidence type="ECO:0008006" key="3">
    <source>
        <dbReference type="Google" id="ProtNLM"/>
    </source>
</evidence>
<gene>
    <name evidence="1" type="ORF">FPS98_23005</name>
</gene>
<organism evidence="1 2">
    <name type="scientific">Brevibacillus brevis</name>
    <name type="common">Bacillus brevis</name>
    <dbReference type="NCBI Taxonomy" id="1393"/>
    <lineage>
        <taxon>Bacteria</taxon>
        <taxon>Bacillati</taxon>
        <taxon>Bacillota</taxon>
        <taxon>Bacilli</taxon>
        <taxon>Bacillales</taxon>
        <taxon>Paenibacillaceae</taxon>
        <taxon>Brevibacillus</taxon>
    </lineage>
</organism>
<dbReference type="RefSeq" id="WP_144618170.1">
    <property type="nucleotide sequence ID" value="NZ_CP042161.1"/>
</dbReference>
<protein>
    <recommendedName>
        <fullName evidence="3">DUF4145 domain-containing protein</fullName>
    </recommendedName>
</protein>
<dbReference type="EMBL" id="CP042161">
    <property type="protein sequence ID" value="QDS36628.1"/>
    <property type="molecule type" value="Genomic_DNA"/>
</dbReference>
<name>A0A517ICN0_BREBE</name>
<evidence type="ECO:0000313" key="1">
    <source>
        <dbReference type="EMBL" id="QDS36628.1"/>
    </source>
</evidence>
<dbReference type="Proteomes" id="UP000317713">
    <property type="component" value="Chromosome"/>
</dbReference>
<accession>A0A517ICN0</accession>
<reference evidence="1 2" key="1">
    <citation type="submission" date="2019-07" db="EMBL/GenBank/DDBJ databases">
        <title>Characterization of Brevibacillus brevis HK544, as a potential biocontrol agent.</title>
        <authorList>
            <person name="Kim H."/>
        </authorList>
    </citation>
    <scope>NUCLEOTIDE SEQUENCE [LARGE SCALE GENOMIC DNA]</scope>
    <source>
        <strain evidence="1 2">HK544</strain>
    </source>
</reference>
<evidence type="ECO:0000313" key="2">
    <source>
        <dbReference type="Proteomes" id="UP000317713"/>
    </source>
</evidence>
<dbReference type="AlphaFoldDB" id="A0A517ICN0"/>